<proteinExistence type="predicted"/>
<keyword evidence="2" id="KW-1185">Reference proteome</keyword>
<reference evidence="2" key="1">
    <citation type="journal article" date="2022" name="Mol. Ecol. Resour.">
        <title>The genomes of chicory, endive, great burdock and yacon provide insights into Asteraceae palaeo-polyploidization history and plant inulin production.</title>
        <authorList>
            <person name="Fan W."/>
            <person name="Wang S."/>
            <person name="Wang H."/>
            <person name="Wang A."/>
            <person name="Jiang F."/>
            <person name="Liu H."/>
            <person name="Zhao H."/>
            <person name="Xu D."/>
            <person name="Zhang Y."/>
        </authorList>
    </citation>
    <scope>NUCLEOTIDE SEQUENCE [LARGE SCALE GENOMIC DNA]</scope>
    <source>
        <strain evidence="2">cv. Yunnan</strain>
    </source>
</reference>
<accession>A0ACB9J5Q5</accession>
<evidence type="ECO:0000313" key="1">
    <source>
        <dbReference type="EMBL" id="KAI3815066.1"/>
    </source>
</evidence>
<gene>
    <name evidence="1" type="ORF">L1987_14720</name>
</gene>
<evidence type="ECO:0000313" key="2">
    <source>
        <dbReference type="Proteomes" id="UP001056120"/>
    </source>
</evidence>
<protein>
    <submittedName>
        <fullName evidence="1">Uncharacterized protein</fullName>
    </submittedName>
</protein>
<sequence>MDGHDQRRSSVHTNAVVATVGLLSAVLGFAVEATKLQLDEVKDISGRGCTYPSHSAPTALGVVAVVALLGFRVYCPGTRSPYSEPEFRGRRWRMARNLETAKVAFDSELAMDGYGVGGVFINAMKHLKSAK</sequence>
<dbReference type="EMBL" id="CM042022">
    <property type="protein sequence ID" value="KAI3815066.1"/>
    <property type="molecule type" value="Genomic_DNA"/>
</dbReference>
<reference evidence="1 2" key="2">
    <citation type="journal article" date="2022" name="Mol. Ecol. Resour.">
        <title>The genomes of chicory, endive, great burdock and yacon provide insights into Asteraceae paleo-polyploidization history and plant inulin production.</title>
        <authorList>
            <person name="Fan W."/>
            <person name="Wang S."/>
            <person name="Wang H."/>
            <person name="Wang A."/>
            <person name="Jiang F."/>
            <person name="Liu H."/>
            <person name="Zhao H."/>
            <person name="Xu D."/>
            <person name="Zhang Y."/>
        </authorList>
    </citation>
    <scope>NUCLEOTIDE SEQUENCE [LARGE SCALE GENOMIC DNA]</scope>
    <source>
        <strain evidence="2">cv. Yunnan</strain>
        <tissue evidence="1">Leaves</tissue>
    </source>
</reference>
<name>A0ACB9J5Q5_9ASTR</name>
<comment type="caution">
    <text evidence="1">The sequence shown here is derived from an EMBL/GenBank/DDBJ whole genome shotgun (WGS) entry which is preliminary data.</text>
</comment>
<dbReference type="Proteomes" id="UP001056120">
    <property type="component" value="Linkage Group LG05"/>
</dbReference>
<organism evidence="1 2">
    <name type="scientific">Smallanthus sonchifolius</name>
    <dbReference type="NCBI Taxonomy" id="185202"/>
    <lineage>
        <taxon>Eukaryota</taxon>
        <taxon>Viridiplantae</taxon>
        <taxon>Streptophyta</taxon>
        <taxon>Embryophyta</taxon>
        <taxon>Tracheophyta</taxon>
        <taxon>Spermatophyta</taxon>
        <taxon>Magnoliopsida</taxon>
        <taxon>eudicotyledons</taxon>
        <taxon>Gunneridae</taxon>
        <taxon>Pentapetalae</taxon>
        <taxon>asterids</taxon>
        <taxon>campanulids</taxon>
        <taxon>Asterales</taxon>
        <taxon>Asteraceae</taxon>
        <taxon>Asteroideae</taxon>
        <taxon>Heliantheae alliance</taxon>
        <taxon>Millerieae</taxon>
        <taxon>Smallanthus</taxon>
    </lineage>
</organism>